<dbReference type="GO" id="GO:0008324">
    <property type="term" value="F:monoatomic cation transmembrane transporter activity"/>
    <property type="evidence" value="ECO:0007669"/>
    <property type="project" value="InterPro"/>
</dbReference>
<feature type="transmembrane region" description="Helical" evidence="7">
    <location>
        <begin position="524"/>
        <end position="554"/>
    </location>
</feature>
<dbReference type="HOGENOM" id="CLU_005170_6_1_5"/>
<dbReference type="eggNOG" id="COG0490">
    <property type="taxonomic scope" value="Bacteria"/>
</dbReference>
<protein>
    <submittedName>
        <fullName evidence="9">Citrate transporter</fullName>
    </submittedName>
</protein>
<dbReference type="PANTHER" id="PTHR43652:SF1">
    <property type="entry name" value="RESPONSE REGULATOR"/>
    <property type="match status" value="1"/>
</dbReference>
<feature type="transmembrane region" description="Helical" evidence="7">
    <location>
        <begin position="605"/>
        <end position="625"/>
    </location>
</feature>
<name>A4WW13_CERS5</name>
<feature type="transmembrane region" description="Helical" evidence="7">
    <location>
        <begin position="115"/>
        <end position="142"/>
    </location>
</feature>
<feature type="transmembrane region" description="Helical" evidence="7">
    <location>
        <begin position="48"/>
        <end position="65"/>
    </location>
</feature>
<evidence type="ECO:0000256" key="1">
    <source>
        <dbReference type="ARBA" id="ARBA00004141"/>
    </source>
</evidence>
<evidence type="ECO:0000256" key="2">
    <source>
        <dbReference type="ARBA" id="ARBA00022448"/>
    </source>
</evidence>
<feature type="domain" description="RCK C-terminal" evidence="8">
    <location>
        <begin position="331"/>
        <end position="415"/>
    </location>
</feature>
<dbReference type="eggNOG" id="COG0471">
    <property type="taxonomic scope" value="Bacteria"/>
</dbReference>
<gene>
    <name evidence="9" type="ordered locus">Rsph17025_2690</name>
</gene>
<dbReference type="STRING" id="349102.Rsph17025_2690"/>
<feature type="transmembrane region" description="Helical" evidence="7">
    <location>
        <begin position="162"/>
        <end position="181"/>
    </location>
</feature>
<keyword evidence="4" id="KW-0677">Repeat</keyword>
<dbReference type="Gene3D" id="3.30.70.1450">
    <property type="entry name" value="Regulator of K+ conductance, C-terminal domain"/>
    <property type="match status" value="2"/>
</dbReference>
<keyword evidence="6 7" id="KW-0472">Membrane</keyword>
<feature type="domain" description="RCK C-terminal" evidence="8">
    <location>
        <begin position="235"/>
        <end position="322"/>
    </location>
</feature>
<organism evidence="9">
    <name type="scientific">Cereibacter sphaeroides (strain ATCC 17025 / ATH 2.4.3)</name>
    <name type="common">Rhodobacter sphaeroides</name>
    <dbReference type="NCBI Taxonomy" id="349102"/>
    <lineage>
        <taxon>Bacteria</taxon>
        <taxon>Pseudomonadati</taxon>
        <taxon>Pseudomonadota</taxon>
        <taxon>Alphaproteobacteria</taxon>
        <taxon>Rhodobacterales</taxon>
        <taxon>Paracoccaceae</taxon>
        <taxon>Cereibacter</taxon>
    </lineage>
</organism>
<dbReference type="InterPro" id="IPR006037">
    <property type="entry name" value="RCK_C"/>
</dbReference>
<feature type="transmembrane region" description="Helical" evidence="7">
    <location>
        <begin position="19"/>
        <end position="41"/>
    </location>
</feature>
<evidence type="ECO:0000313" key="9">
    <source>
        <dbReference type="EMBL" id="ABP71577.1"/>
    </source>
</evidence>
<dbReference type="PROSITE" id="PS01271">
    <property type="entry name" value="NA_SULFATE"/>
    <property type="match status" value="1"/>
</dbReference>
<keyword evidence="5 7" id="KW-1133">Transmembrane helix</keyword>
<feature type="transmembrane region" description="Helical" evidence="7">
    <location>
        <begin position="77"/>
        <end position="95"/>
    </location>
</feature>
<dbReference type="AlphaFoldDB" id="A4WW13"/>
<evidence type="ECO:0000256" key="3">
    <source>
        <dbReference type="ARBA" id="ARBA00022692"/>
    </source>
</evidence>
<keyword evidence="3 7" id="KW-0812">Transmembrane</keyword>
<dbReference type="PROSITE" id="PS51202">
    <property type="entry name" value="RCK_C"/>
    <property type="match status" value="2"/>
</dbReference>
<proteinExistence type="predicted"/>
<evidence type="ECO:0000256" key="4">
    <source>
        <dbReference type="ARBA" id="ARBA00022737"/>
    </source>
</evidence>
<dbReference type="KEGG" id="rsq:Rsph17025_2690"/>
<accession>A4WW13</accession>
<sequence>MAAGQAAALPAVSDPGRRLAVTLELALVLALLCAAVVMFAMNRPRMDAVAVIMMVALPFTGAITLQESLSGFADPNVILIGALFVIGEALVRTGVTKGLGDWVIARAAGSETRLIVFLMLSVAALSAIMSSTGVVAIFVPVVLRIARDSGIPVGRLMMPLSVSALTAGMTTLVATPPNLVLHGELVRSGHEGFSFFAFTPFGLPILLVAILWMLVARRFLGSADGAAPAERRHLGDWVSEYGLAGHEARLRLGPASLLAGRPVSDTGLLSSQGMTILAIERRGLFGAELVHPTASTRLRPGDILLLDAARSEVDLAALCSRWQLEELPPTGDYFADRVSDIGMAEVMIPATSPLVGQSVVDLRFRSVHNLAVVALKHGAHPLTTPVADEKLRGGDTLLVVGPWRAIRRLSGRQREMILLDLPGEADDVAPERRRAPAALAVLALVVGLMISGLVSNVQAALVGCLLLGLFRCIDMRSALGSIRWDTLVLIVGMLPFSIALQRTGGVDLAAEALIGLLGDAGPRMILGALFCVTAVLGLFISNTATAVLMAPVAVALAERLDSSPQAFAMIVALGASAAFMTPVASPVNMLVVGPGNYRFVDFVKVGVPLTLFCLVVSVTLVPLILPL</sequence>
<dbReference type="GO" id="GO:0005886">
    <property type="term" value="C:plasma membrane"/>
    <property type="evidence" value="ECO:0007669"/>
    <property type="project" value="TreeGrafter"/>
</dbReference>
<reference evidence="9" key="1">
    <citation type="submission" date="2007-04" db="EMBL/GenBank/DDBJ databases">
        <title>Complete sequence of chromosome of Rhodobacter sphaeroides ATCC 17025.</title>
        <authorList>
            <consortium name="US DOE Joint Genome Institute"/>
            <person name="Copeland A."/>
            <person name="Lucas S."/>
            <person name="Lapidus A."/>
            <person name="Barry K."/>
            <person name="Detter J.C."/>
            <person name="Glavina del Rio T."/>
            <person name="Hammon N."/>
            <person name="Israni S."/>
            <person name="Dalin E."/>
            <person name="Tice H."/>
            <person name="Pitluck S."/>
            <person name="Chertkov O."/>
            <person name="Brettin T."/>
            <person name="Bruce D."/>
            <person name="Han C."/>
            <person name="Schmutz J."/>
            <person name="Larimer F."/>
            <person name="Land M."/>
            <person name="Hauser L."/>
            <person name="Kyrpides N."/>
            <person name="Kim E."/>
            <person name="Richardson P."/>
            <person name="Mackenzie C."/>
            <person name="Choudhary M."/>
            <person name="Donohue T.J."/>
            <person name="Kaplan S."/>
        </authorList>
    </citation>
    <scope>NUCLEOTIDE SEQUENCE [LARGE SCALE GENOMIC DNA]</scope>
    <source>
        <strain evidence="9">ATCC 17025</strain>
    </source>
</reference>
<dbReference type="GO" id="GO:0006813">
    <property type="term" value="P:potassium ion transport"/>
    <property type="evidence" value="ECO:0007669"/>
    <property type="project" value="InterPro"/>
</dbReference>
<keyword evidence="2" id="KW-0813">Transport</keyword>
<dbReference type="EMBL" id="CP000661">
    <property type="protein sequence ID" value="ABP71577.1"/>
    <property type="molecule type" value="Genomic_DNA"/>
</dbReference>
<dbReference type="Pfam" id="PF02080">
    <property type="entry name" value="TrkA_C"/>
    <property type="match status" value="2"/>
</dbReference>
<dbReference type="InterPro" id="IPR036721">
    <property type="entry name" value="RCK_C_sf"/>
</dbReference>
<evidence type="ECO:0000256" key="5">
    <source>
        <dbReference type="ARBA" id="ARBA00022989"/>
    </source>
</evidence>
<feature type="transmembrane region" description="Helical" evidence="7">
    <location>
        <begin position="193"/>
        <end position="215"/>
    </location>
</feature>
<feature type="transmembrane region" description="Helical" evidence="7">
    <location>
        <begin position="437"/>
        <end position="470"/>
    </location>
</feature>
<dbReference type="PANTHER" id="PTHR43652">
    <property type="entry name" value="BASIC AMINO ACID ANTIPORTER YFCC-RELATED"/>
    <property type="match status" value="1"/>
</dbReference>
<dbReference type="InterPro" id="IPR051679">
    <property type="entry name" value="DASS-Related_Transporters"/>
</dbReference>
<evidence type="ECO:0000259" key="8">
    <source>
        <dbReference type="PROSITE" id="PS51202"/>
    </source>
</evidence>
<dbReference type="SUPFAM" id="SSF116726">
    <property type="entry name" value="TrkA C-terminal domain-like"/>
    <property type="match status" value="2"/>
</dbReference>
<dbReference type="InterPro" id="IPR004680">
    <property type="entry name" value="Cit_transptr-like_dom"/>
</dbReference>
<comment type="subcellular location">
    <subcellularLocation>
        <location evidence="1">Membrane</location>
        <topology evidence="1">Multi-pass membrane protein</topology>
    </subcellularLocation>
</comment>
<evidence type="ECO:0000256" key="6">
    <source>
        <dbReference type="ARBA" id="ARBA00023136"/>
    </source>
</evidence>
<dbReference type="InterPro" id="IPR031312">
    <property type="entry name" value="Na/sul_symport_CS"/>
</dbReference>
<feature type="transmembrane region" description="Helical" evidence="7">
    <location>
        <begin position="482"/>
        <end position="504"/>
    </location>
</feature>
<dbReference type="Pfam" id="PF03600">
    <property type="entry name" value="CitMHS"/>
    <property type="match status" value="1"/>
</dbReference>
<feature type="transmembrane region" description="Helical" evidence="7">
    <location>
        <begin position="566"/>
        <end position="585"/>
    </location>
</feature>
<evidence type="ECO:0000256" key="7">
    <source>
        <dbReference type="SAM" id="Phobius"/>
    </source>
</evidence>